<proteinExistence type="predicted"/>
<organism evidence="3 4">
    <name type="scientific">Taterapox virus</name>
    <dbReference type="NCBI Taxonomy" id="28871"/>
    <lineage>
        <taxon>Viruses</taxon>
        <taxon>Varidnaviria</taxon>
        <taxon>Bamfordvirae</taxon>
        <taxon>Nucleocytoviricota</taxon>
        <taxon>Pokkesviricetes</taxon>
        <taxon>Chitovirales</taxon>
        <taxon>Poxviridae</taxon>
        <taxon>Chordopoxvirinae</taxon>
        <taxon>Orthopoxvirus</taxon>
        <taxon>Orthopoxvirus taterapox</taxon>
    </lineage>
</organism>
<reference evidence="3 4" key="1">
    <citation type="journal article" date="2006" name="Science">
        <title>Genome sequence diversity and clues to the evolution of variola (smallpox) virus.</title>
        <authorList>
            <person name="Esposito J.J."/>
            <person name="Sammons S.A."/>
            <person name="Frace A.M."/>
            <person name="Osborne J.D."/>
            <person name="Olsen-Rasmussen M."/>
            <person name="Zhang M."/>
            <person name="Govil D."/>
            <person name="Damon I.K."/>
            <person name="Kline R."/>
            <person name="Laker M."/>
            <person name="Li Y."/>
            <person name="Smith G.L."/>
            <person name="Meyer H."/>
            <person name="LeDuc J.W."/>
            <person name="Wohlhueter R.M."/>
        </authorList>
    </citation>
    <scope>NUCLEOTIDE SEQUENCE [LARGE SCALE GENOMIC DNA]</scope>
    <source>
        <strain evidence="3">Dahomey 1968</strain>
    </source>
</reference>
<dbReference type="InterPro" id="IPR001810">
    <property type="entry name" value="F-box_dom"/>
</dbReference>
<evidence type="ECO:0000313" key="3">
    <source>
        <dbReference type="EMBL" id="ABD97780.1"/>
    </source>
</evidence>
<evidence type="ECO:0000313" key="4">
    <source>
        <dbReference type="Proteomes" id="UP000139570"/>
    </source>
</evidence>
<name>Q0NNZ7_9POXV</name>
<dbReference type="EMBL" id="DQ437594">
    <property type="protein sequence ID" value="ABD97780.1"/>
    <property type="molecule type" value="Genomic_DNA"/>
</dbReference>
<keyword evidence="1" id="KW-0040">ANK repeat</keyword>
<dbReference type="GeneID" id="4238679"/>
<dbReference type="RefSeq" id="YP_717521.1">
    <property type="nucleotide sequence ID" value="NC_008291.1"/>
</dbReference>
<evidence type="ECO:0000256" key="1">
    <source>
        <dbReference type="ARBA" id="ARBA00023043"/>
    </source>
</evidence>
<accession>Q0NNZ7</accession>
<feature type="domain" description="F-box" evidence="2">
    <location>
        <begin position="32"/>
        <end position="60"/>
    </location>
</feature>
<dbReference type="Pfam" id="PF09372">
    <property type="entry name" value="PRANC"/>
    <property type="match status" value="1"/>
</dbReference>
<keyword evidence="4" id="KW-1185">Reference proteome</keyword>
<sequence length="81" mass="9599">MDLIEKVIKKSLEKCTLTNAVLEYMIASRSQSSYLSRIPNEILLKILYNLSVYDLRKYTRYMLENETDYHIESRSISTQTE</sequence>
<dbReference type="KEGG" id="vg:4238679"/>
<dbReference type="Proteomes" id="UP000139570">
    <property type="component" value="Segment"/>
</dbReference>
<dbReference type="SUPFAM" id="SSF81383">
    <property type="entry name" value="F-box domain"/>
    <property type="match status" value="1"/>
</dbReference>
<dbReference type="InterPro" id="IPR036047">
    <property type="entry name" value="F-box-like_dom_sf"/>
</dbReference>
<gene>
    <name evidence="3" type="ORF">TATV_DAH68_214</name>
</gene>
<dbReference type="PROSITE" id="PS50181">
    <property type="entry name" value="FBOX"/>
    <property type="match status" value="1"/>
</dbReference>
<dbReference type="InterPro" id="IPR018272">
    <property type="entry name" value="PRANC_domain"/>
</dbReference>
<protein>
    <submittedName>
        <fullName evidence="3">Ankyrin-like protein</fullName>
    </submittedName>
</protein>
<evidence type="ECO:0000259" key="2">
    <source>
        <dbReference type="PROSITE" id="PS50181"/>
    </source>
</evidence>